<feature type="compositionally biased region" description="Basic and acidic residues" evidence="10">
    <location>
        <begin position="328"/>
        <end position="340"/>
    </location>
</feature>
<gene>
    <name evidence="13" type="ORF">EHV23_13785</name>
</gene>
<feature type="region of interest" description="Disordered" evidence="10">
    <location>
        <begin position="306"/>
        <end position="363"/>
    </location>
</feature>
<dbReference type="OrthoDB" id="9815258at2"/>
<dbReference type="InterPro" id="IPR007210">
    <property type="entry name" value="ABC_Gly_betaine_transp_sub-bd"/>
</dbReference>
<evidence type="ECO:0000256" key="4">
    <source>
        <dbReference type="ARBA" id="ARBA00022692"/>
    </source>
</evidence>
<evidence type="ECO:0000256" key="7">
    <source>
        <dbReference type="ARBA" id="ARBA00035642"/>
    </source>
</evidence>
<dbReference type="EMBL" id="RRUE01000002">
    <property type="protein sequence ID" value="RRN44379.1"/>
    <property type="molecule type" value="Genomic_DNA"/>
</dbReference>
<dbReference type="CDD" id="cd06261">
    <property type="entry name" value="TM_PBP2"/>
    <property type="match status" value="1"/>
</dbReference>
<keyword evidence="4 9" id="KW-0812">Transmembrane</keyword>
<feature type="chain" id="PRO_5019499545" evidence="11">
    <location>
        <begin position="22"/>
        <end position="735"/>
    </location>
</feature>
<feature type="transmembrane region" description="Helical" evidence="9">
    <location>
        <begin position="707"/>
        <end position="724"/>
    </location>
</feature>
<comment type="similarity">
    <text evidence="8">In the N-terminal section; belongs to the binding-protein-dependent transport system permease family.</text>
</comment>
<evidence type="ECO:0000256" key="10">
    <source>
        <dbReference type="SAM" id="MobiDB-lite"/>
    </source>
</evidence>
<dbReference type="Proteomes" id="UP000270261">
    <property type="component" value="Unassembled WGS sequence"/>
</dbReference>
<comment type="caution">
    <text evidence="13">The sequence shown here is derived from an EMBL/GenBank/DDBJ whole genome shotgun (WGS) entry which is preliminary data.</text>
</comment>
<keyword evidence="3" id="KW-1003">Cell membrane</keyword>
<proteinExistence type="inferred from homology"/>
<evidence type="ECO:0000256" key="5">
    <source>
        <dbReference type="ARBA" id="ARBA00022989"/>
    </source>
</evidence>
<evidence type="ECO:0000259" key="12">
    <source>
        <dbReference type="PROSITE" id="PS50928"/>
    </source>
</evidence>
<feature type="transmembrane region" description="Helical" evidence="9">
    <location>
        <begin position="587"/>
        <end position="609"/>
    </location>
</feature>
<feature type="transmembrane region" description="Helical" evidence="9">
    <location>
        <begin position="528"/>
        <end position="547"/>
    </location>
</feature>
<feature type="compositionally biased region" description="Polar residues" evidence="10">
    <location>
        <begin position="315"/>
        <end position="324"/>
    </location>
</feature>
<evidence type="ECO:0000256" key="1">
    <source>
        <dbReference type="ARBA" id="ARBA00004651"/>
    </source>
</evidence>
<keyword evidence="14" id="KW-1185">Reference proteome</keyword>
<dbReference type="Pfam" id="PF00528">
    <property type="entry name" value="BPD_transp_1"/>
    <property type="match status" value="1"/>
</dbReference>
<keyword evidence="6 9" id="KW-0472">Membrane</keyword>
<keyword evidence="11" id="KW-0732">Signal</keyword>
<feature type="transmembrane region" description="Helical" evidence="9">
    <location>
        <begin position="615"/>
        <end position="634"/>
    </location>
</feature>
<dbReference type="Gene3D" id="1.10.3720.10">
    <property type="entry name" value="MetI-like"/>
    <property type="match status" value="1"/>
</dbReference>
<dbReference type="AlphaFoldDB" id="A0A426FNX5"/>
<feature type="compositionally biased region" description="Polar residues" evidence="10">
    <location>
        <begin position="40"/>
        <end position="58"/>
    </location>
</feature>
<dbReference type="RefSeq" id="WP_125096572.1">
    <property type="nucleotide sequence ID" value="NZ_RRUE01000002.1"/>
</dbReference>
<feature type="compositionally biased region" description="Basic and acidic residues" evidence="10">
    <location>
        <begin position="349"/>
        <end position="359"/>
    </location>
</feature>
<keyword evidence="5 9" id="KW-1133">Transmembrane helix</keyword>
<dbReference type="PANTHER" id="PTHR47737">
    <property type="entry name" value="GLYCINE BETAINE/PROLINE BETAINE TRANSPORT SYSTEM PERMEASE PROTEIN PROW"/>
    <property type="match status" value="1"/>
</dbReference>
<feature type="transmembrane region" description="Helical" evidence="9">
    <location>
        <begin position="675"/>
        <end position="695"/>
    </location>
</feature>
<evidence type="ECO:0000256" key="11">
    <source>
        <dbReference type="SAM" id="SignalP"/>
    </source>
</evidence>
<dbReference type="Gene3D" id="3.40.190.10">
    <property type="entry name" value="Periplasmic binding protein-like II"/>
    <property type="match status" value="1"/>
</dbReference>
<organism evidence="13 14">
    <name type="scientific">Lautropia dentalis</name>
    <dbReference type="NCBI Taxonomy" id="2490857"/>
    <lineage>
        <taxon>Bacteria</taxon>
        <taxon>Pseudomonadati</taxon>
        <taxon>Pseudomonadota</taxon>
        <taxon>Betaproteobacteria</taxon>
        <taxon>Burkholderiales</taxon>
        <taxon>Burkholderiaceae</taxon>
        <taxon>Lautropia</taxon>
    </lineage>
</organism>
<comment type="similarity">
    <text evidence="7">In the C-terminal section; belongs to the OsmX family.</text>
</comment>
<dbReference type="PROSITE" id="PS50928">
    <property type="entry name" value="ABC_TM1"/>
    <property type="match status" value="1"/>
</dbReference>
<feature type="region of interest" description="Disordered" evidence="10">
    <location>
        <begin position="40"/>
        <end position="84"/>
    </location>
</feature>
<dbReference type="SUPFAM" id="SSF53850">
    <property type="entry name" value="Periplasmic binding protein-like II"/>
    <property type="match status" value="2"/>
</dbReference>
<dbReference type="FunFam" id="1.10.3720.10:FF:000001">
    <property type="entry name" value="Glycine betaine ABC transporter, permease"/>
    <property type="match status" value="1"/>
</dbReference>
<evidence type="ECO:0000256" key="3">
    <source>
        <dbReference type="ARBA" id="ARBA00022475"/>
    </source>
</evidence>
<dbReference type="SUPFAM" id="SSF161098">
    <property type="entry name" value="MetI-like"/>
    <property type="match status" value="1"/>
</dbReference>
<dbReference type="GO" id="GO:0015226">
    <property type="term" value="F:carnitine transmembrane transporter activity"/>
    <property type="evidence" value="ECO:0007669"/>
    <property type="project" value="TreeGrafter"/>
</dbReference>
<protein>
    <submittedName>
        <fullName evidence="13">ABC transporter permease subunit</fullName>
    </submittedName>
</protein>
<feature type="transmembrane region" description="Helical" evidence="9">
    <location>
        <begin position="553"/>
        <end position="575"/>
    </location>
</feature>
<dbReference type="InterPro" id="IPR000515">
    <property type="entry name" value="MetI-like"/>
</dbReference>
<accession>A0A426FNX5</accession>
<comment type="similarity">
    <text evidence="9">Belongs to the binding-protein-dependent transport system permease family.</text>
</comment>
<evidence type="ECO:0000313" key="13">
    <source>
        <dbReference type="EMBL" id="RRN44379.1"/>
    </source>
</evidence>
<dbReference type="GO" id="GO:0015871">
    <property type="term" value="P:choline transport"/>
    <property type="evidence" value="ECO:0007669"/>
    <property type="project" value="TreeGrafter"/>
</dbReference>
<keyword evidence="2 9" id="KW-0813">Transport</keyword>
<dbReference type="Pfam" id="PF04069">
    <property type="entry name" value="OpuAC"/>
    <property type="match status" value="1"/>
</dbReference>
<dbReference type="PANTHER" id="PTHR47737:SF1">
    <property type="entry name" value="GLYCINE BETAINE_PROLINE BETAINE TRANSPORT SYSTEM PERMEASE PROTEIN PROW"/>
    <property type="match status" value="1"/>
</dbReference>
<feature type="transmembrane region" description="Helical" evidence="9">
    <location>
        <begin position="503"/>
        <end position="521"/>
    </location>
</feature>
<feature type="compositionally biased region" description="Low complexity" evidence="10">
    <location>
        <begin position="73"/>
        <end position="84"/>
    </location>
</feature>
<dbReference type="GO" id="GO:0043190">
    <property type="term" value="C:ATP-binding cassette (ABC) transporter complex"/>
    <property type="evidence" value="ECO:0007669"/>
    <property type="project" value="InterPro"/>
</dbReference>
<evidence type="ECO:0000313" key="14">
    <source>
        <dbReference type="Proteomes" id="UP000270261"/>
    </source>
</evidence>
<comment type="subcellular location">
    <subcellularLocation>
        <location evidence="1 9">Cell membrane</location>
        <topology evidence="1 9">Multi-pass membrane protein</topology>
    </subcellularLocation>
</comment>
<reference evidence="13 14" key="1">
    <citation type="submission" date="2018-11" db="EMBL/GenBank/DDBJ databases">
        <title>Genome sequencing of Lautropia sp. KCOM 2505 (= ChDC F240).</title>
        <authorList>
            <person name="Kook J.-K."/>
            <person name="Park S.-N."/>
            <person name="Lim Y.K."/>
        </authorList>
    </citation>
    <scope>NUCLEOTIDE SEQUENCE [LARGE SCALE GENOMIC DNA]</scope>
    <source>
        <strain evidence="13 14">KCOM 2505</strain>
    </source>
</reference>
<dbReference type="Gene3D" id="3.40.190.100">
    <property type="entry name" value="Glycine betaine-binding periplasmic protein, domain 2"/>
    <property type="match status" value="1"/>
</dbReference>
<dbReference type="GO" id="GO:0005275">
    <property type="term" value="F:amine transmembrane transporter activity"/>
    <property type="evidence" value="ECO:0007669"/>
    <property type="project" value="TreeGrafter"/>
</dbReference>
<dbReference type="InterPro" id="IPR035906">
    <property type="entry name" value="MetI-like_sf"/>
</dbReference>
<feature type="domain" description="ABC transmembrane type-1" evidence="12">
    <location>
        <begin position="549"/>
        <end position="728"/>
    </location>
</feature>
<dbReference type="CDD" id="cd13641">
    <property type="entry name" value="PBP2_HisX_like"/>
    <property type="match status" value="1"/>
</dbReference>
<evidence type="ECO:0000256" key="9">
    <source>
        <dbReference type="RuleBase" id="RU363032"/>
    </source>
</evidence>
<dbReference type="GO" id="GO:0031460">
    <property type="term" value="P:glycine betaine transport"/>
    <property type="evidence" value="ECO:0007669"/>
    <property type="project" value="UniProtKB-ARBA"/>
</dbReference>
<evidence type="ECO:0000256" key="6">
    <source>
        <dbReference type="ARBA" id="ARBA00023136"/>
    </source>
</evidence>
<evidence type="ECO:0000256" key="2">
    <source>
        <dbReference type="ARBA" id="ARBA00022448"/>
    </source>
</evidence>
<feature type="signal peptide" evidence="11">
    <location>
        <begin position="1"/>
        <end position="21"/>
    </location>
</feature>
<evidence type="ECO:0000256" key="8">
    <source>
        <dbReference type="ARBA" id="ARBA00035652"/>
    </source>
</evidence>
<sequence length="735" mass="79086">MPKKWLIALFLLLMASSAVMVAPAAARASDGRVVLASAGTESNAKAGTENSAKASTKAGTEDGTPAGEDEGRSAAGTAPGSATGACASKAPIRLAGLDWESGQITTAIIDRLLRDGYGCRTEIVPGSSASLETALMQNDIQLIAEQWVGRSAVMDQAEREHRVAIIGDTLKGGAVQGWYVPDYVQKAYPDLKTVQDLARYARLFPDPEKPGKARLLNCPSGWVCETFNTRLLKNTGLSGAYNNVHPGTGAALDAEISAAFEQHKPILFYYWQPSGLMAKYNMRPIEFPAYDEGCWKTLLKAEDDAAAGQDAATDSTPDVNGTASGTEGRTKDGKTKDGKALDAGAQAGGEKDGKARDGRGGPGCVSGFPVSKLTVAVSMPFRQQHPELVALLEKLQFEPAILNRMILDMAEHRRKGDEQAGIFLRDNPDIWQHWVSDDARVRLQQKYGSAAENPAQPAGFFPSWSVADALNHSLARTVQKHGEQFRRISQLTLDGLLLPLEQALDGLLPWLVLAVLGLVAWHATRRLWMAVLCMAGFYVVGGFGLWTALMQTLALLIASSLFIMLLGFPLGIIMARNERLCRIFTPVLDIIQTMPSFVYLIPVLMLFGIGKVPALFATVVYAIAPLIRLTALGIRQVDARMVEAADSFGNTRWQLLWWVLLPQARPSIMAGINQAVMMSLGMVVVASMIGARGLGEHVLQAIQTLNIGQGVQAGTAIVILAIVIDRITQAYGRKA</sequence>
<name>A0A426FNX5_9BURK</name>